<proteinExistence type="inferred from homology"/>
<dbReference type="Pfam" id="PF21082">
    <property type="entry name" value="MS_channel_3rd"/>
    <property type="match status" value="1"/>
</dbReference>
<dbReference type="Gene3D" id="3.30.70.100">
    <property type="match status" value="1"/>
</dbReference>
<organism evidence="11 12">
    <name type="scientific">Scopulibacillus cellulosilyticus</name>
    <dbReference type="NCBI Taxonomy" id="2665665"/>
    <lineage>
        <taxon>Bacteria</taxon>
        <taxon>Bacillati</taxon>
        <taxon>Bacillota</taxon>
        <taxon>Bacilli</taxon>
        <taxon>Bacillales</taxon>
        <taxon>Sporolactobacillaceae</taxon>
        <taxon>Scopulibacillus</taxon>
    </lineage>
</organism>
<dbReference type="Pfam" id="PF00924">
    <property type="entry name" value="MS_channel_2nd"/>
    <property type="match status" value="1"/>
</dbReference>
<evidence type="ECO:0000259" key="9">
    <source>
        <dbReference type="Pfam" id="PF21082"/>
    </source>
</evidence>
<dbReference type="InterPro" id="IPR023408">
    <property type="entry name" value="MscS_beta-dom_sf"/>
</dbReference>
<dbReference type="EMBL" id="JBHTCO010000019">
    <property type="protein sequence ID" value="MFC7394179.1"/>
    <property type="molecule type" value="Genomic_DNA"/>
</dbReference>
<dbReference type="SUPFAM" id="SSF82689">
    <property type="entry name" value="Mechanosensitive channel protein MscS (YggB), C-terminal domain"/>
    <property type="match status" value="1"/>
</dbReference>
<evidence type="ECO:0000256" key="3">
    <source>
        <dbReference type="ARBA" id="ARBA00022475"/>
    </source>
</evidence>
<dbReference type="InterPro" id="IPR010920">
    <property type="entry name" value="LSM_dom_sf"/>
</dbReference>
<protein>
    <submittedName>
        <fullName evidence="11">Mechanosensitive ion channel family protein</fullName>
    </submittedName>
</protein>
<evidence type="ECO:0000256" key="2">
    <source>
        <dbReference type="ARBA" id="ARBA00008017"/>
    </source>
</evidence>
<evidence type="ECO:0000256" key="1">
    <source>
        <dbReference type="ARBA" id="ARBA00004651"/>
    </source>
</evidence>
<dbReference type="InterPro" id="IPR045042">
    <property type="entry name" value="YnaI-like"/>
</dbReference>
<comment type="similarity">
    <text evidence="2">Belongs to the MscS (TC 1.A.23) family.</text>
</comment>
<feature type="domain" description="Mechanosensitive ion channel transmembrane helices 2/3" evidence="10">
    <location>
        <begin position="139"/>
        <end position="180"/>
    </location>
</feature>
<evidence type="ECO:0000256" key="6">
    <source>
        <dbReference type="ARBA" id="ARBA00023136"/>
    </source>
</evidence>
<dbReference type="Proteomes" id="UP001596505">
    <property type="component" value="Unassembled WGS sequence"/>
</dbReference>
<dbReference type="Pfam" id="PF21088">
    <property type="entry name" value="MS_channel_1st"/>
    <property type="match status" value="1"/>
</dbReference>
<dbReference type="PROSITE" id="PS01246">
    <property type="entry name" value="UPF0003"/>
    <property type="match status" value="1"/>
</dbReference>
<dbReference type="Gene3D" id="1.10.287.1260">
    <property type="match status" value="1"/>
</dbReference>
<accession>A0ABW2PYE0</accession>
<keyword evidence="4 7" id="KW-0812">Transmembrane</keyword>
<evidence type="ECO:0000256" key="7">
    <source>
        <dbReference type="SAM" id="Phobius"/>
    </source>
</evidence>
<keyword evidence="5 7" id="KW-1133">Transmembrane helix</keyword>
<feature type="transmembrane region" description="Helical" evidence="7">
    <location>
        <begin position="60"/>
        <end position="82"/>
    </location>
</feature>
<dbReference type="PANTHER" id="PTHR43634">
    <property type="entry name" value="OW CONDUCTANCE MECHANOSENSITIVE CHANNEL"/>
    <property type="match status" value="1"/>
</dbReference>
<dbReference type="InterPro" id="IPR049142">
    <property type="entry name" value="MS_channel_1st"/>
</dbReference>
<evidence type="ECO:0000259" key="8">
    <source>
        <dbReference type="Pfam" id="PF00924"/>
    </source>
</evidence>
<evidence type="ECO:0000313" key="12">
    <source>
        <dbReference type="Proteomes" id="UP001596505"/>
    </source>
</evidence>
<dbReference type="Gene3D" id="2.30.30.60">
    <property type="match status" value="1"/>
</dbReference>
<dbReference type="SUPFAM" id="SSF82861">
    <property type="entry name" value="Mechanosensitive channel protein MscS (YggB), transmembrane region"/>
    <property type="match status" value="1"/>
</dbReference>
<sequence length="375" mass="42647">MEEHMINLFEHIPYKDIGIAFLIFLVFFLISKIFTKYILELITRIVTKTSKRIDEYIIKSFKQPVSLFLIATGLYLGLHYLPLSANAIHFITKIYRSIIIILIGGGLFRFSNATKILFNHVSTRLNLQFNKIIIPFLTKIIKFIVIALTIAALANEWGYNIDGIVAGLGLGGLAVALAAKDTVSNLFGGLVIITESPFTIDDWIQTPSVEGTVEDISFRSTKIRTFTQAVVTVPNSTLVNEAITNWSRMGKRRILFNLQLDIHTPKDKMVNCAASIREMLKSRNDIDQETILVHFYQFSPSSLDIQLYFFTKTTTYDEWLEVNEQVNTEILAILEKHQVDLAVPIQKTYNVEGIPSFKKHSAEDDYTMAQERTHS</sequence>
<feature type="transmembrane region" description="Helical" evidence="7">
    <location>
        <begin position="17"/>
        <end position="39"/>
    </location>
</feature>
<feature type="domain" description="Mechanosensitive ion channel MscS" evidence="8">
    <location>
        <begin position="181"/>
        <end position="248"/>
    </location>
</feature>
<dbReference type="InterPro" id="IPR006686">
    <property type="entry name" value="MscS_channel_CS"/>
</dbReference>
<reference evidence="12" key="1">
    <citation type="journal article" date="2019" name="Int. J. Syst. Evol. Microbiol.">
        <title>The Global Catalogue of Microorganisms (GCM) 10K type strain sequencing project: providing services to taxonomists for standard genome sequencing and annotation.</title>
        <authorList>
            <consortium name="The Broad Institute Genomics Platform"/>
            <consortium name="The Broad Institute Genome Sequencing Center for Infectious Disease"/>
            <person name="Wu L."/>
            <person name="Ma J."/>
        </authorList>
    </citation>
    <scope>NUCLEOTIDE SEQUENCE [LARGE SCALE GENOMIC DNA]</scope>
    <source>
        <strain evidence="12">CGMCC 1.16305</strain>
    </source>
</reference>
<keyword evidence="6 7" id="KW-0472">Membrane</keyword>
<dbReference type="InterPro" id="IPR049278">
    <property type="entry name" value="MS_channel_C"/>
</dbReference>
<comment type="caution">
    <text evidence="11">The sequence shown here is derived from an EMBL/GenBank/DDBJ whole genome shotgun (WGS) entry which is preliminary data.</text>
</comment>
<dbReference type="InterPro" id="IPR006685">
    <property type="entry name" value="MscS_channel_2nd"/>
</dbReference>
<keyword evidence="3" id="KW-1003">Cell membrane</keyword>
<name>A0ABW2PYE0_9BACL</name>
<keyword evidence="12" id="KW-1185">Reference proteome</keyword>
<dbReference type="InterPro" id="IPR011066">
    <property type="entry name" value="MscS_channel_C_sf"/>
</dbReference>
<feature type="domain" description="Mechanosensitive ion channel MscS C-terminal" evidence="9">
    <location>
        <begin position="256"/>
        <end position="340"/>
    </location>
</feature>
<evidence type="ECO:0000256" key="5">
    <source>
        <dbReference type="ARBA" id="ARBA00022989"/>
    </source>
</evidence>
<evidence type="ECO:0000259" key="10">
    <source>
        <dbReference type="Pfam" id="PF21088"/>
    </source>
</evidence>
<dbReference type="InterPro" id="IPR011014">
    <property type="entry name" value="MscS_channel_TM-2"/>
</dbReference>
<comment type="subcellular location">
    <subcellularLocation>
        <location evidence="1">Cell membrane</location>
        <topology evidence="1">Multi-pass membrane protein</topology>
    </subcellularLocation>
</comment>
<evidence type="ECO:0000313" key="11">
    <source>
        <dbReference type="EMBL" id="MFC7394179.1"/>
    </source>
</evidence>
<feature type="transmembrane region" description="Helical" evidence="7">
    <location>
        <begin position="159"/>
        <end position="179"/>
    </location>
</feature>
<evidence type="ECO:0000256" key="4">
    <source>
        <dbReference type="ARBA" id="ARBA00022692"/>
    </source>
</evidence>
<feature type="transmembrane region" description="Helical" evidence="7">
    <location>
        <begin position="94"/>
        <end position="111"/>
    </location>
</feature>
<dbReference type="PANTHER" id="PTHR43634:SF2">
    <property type="entry name" value="LOW CONDUCTANCE MECHANOSENSITIVE CHANNEL YNAI"/>
    <property type="match status" value="1"/>
</dbReference>
<feature type="transmembrane region" description="Helical" evidence="7">
    <location>
        <begin position="132"/>
        <end position="153"/>
    </location>
</feature>
<gene>
    <name evidence="11" type="ORF">ACFQRG_14580</name>
</gene>
<dbReference type="SUPFAM" id="SSF50182">
    <property type="entry name" value="Sm-like ribonucleoproteins"/>
    <property type="match status" value="1"/>
</dbReference>
<dbReference type="RefSeq" id="WP_380967272.1">
    <property type="nucleotide sequence ID" value="NZ_JBHTCO010000019.1"/>
</dbReference>